<feature type="coiled-coil region" evidence="10">
    <location>
        <begin position="176"/>
        <end position="203"/>
    </location>
</feature>
<dbReference type="GO" id="GO:0006281">
    <property type="term" value="P:DNA repair"/>
    <property type="evidence" value="ECO:0007669"/>
    <property type="project" value="UniProtKB-KW"/>
</dbReference>
<dbReference type="Pfam" id="PF02463">
    <property type="entry name" value="SMC_N"/>
    <property type="match status" value="1"/>
</dbReference>
<accession>E1QLU0</accession>
<dbReference type="KEGG" id="dbr:Deba_3172"/>
<evidence type="ECO:0000256" key="6">
    <source>
        <dbReference type="ARBA" id="ARBA00022840"/>
    </source>
</evidence>
<sequence>MLSYLRIENFALIDRLELELSPGLTVLSGETGAGKSIILAAMGLILGQRAAGDLVRQGAEQAVIEALFTVDEHGPAAAVLAEDGGAALEPGGELVIRRVVNREGRNRVQVGGTLATLALLGRLGPELVSVVGQHESTSLLRADQHLALLDAFAGLDDQRGQVGRAAARVRDLDGRIKALGQELERREHRRDDLLRAVEELEAANLRPGEEDELRQERHLLAGAEQMGNLGRQAFDGLYAAEGSLLERAGKLRGQLKDLTAIDQRAAGLAAKAEEAFFLLEDLAMELRAYNGKINFDPERLDWIEARLHQLQRLGRKYGGDAPAALESARQELASLETGQDALRELAAQRQAALESALALAEALSDRRQQAASRLARAVEAELAQLGMTACRFEAQFIPPAGAAVATDKGPLGPAGLEGCEFLIAPNPGEGLRKLARIASGGELSRLLLALRGVVAQKMGLPTMVFDEVDAGVGGATGSAIGRKLAQLSRGAQVICITHLPQIAAWADSHIAVVKQIDGGRTATALAPLDERGRLAELARMLAGPDDQGTARRHAEELLAAARRQKQAQ</sequence>
<dbReference type="PANTHER" id="PTHR11059:SF0">
    <property type="entry name" value="DNA REPAIR PROTEIN RECN"/>
    <property type="match status" value="1"/>
</dbReference>
<evidence type="ECO:0000256" key="9">
    <source>
        <dbReference type="PIRNR" id="PIRNR003128"/>
    </source>
</evidence>
<dbReference type="PANTHER" id="PTHR11059">
    <property type="entry name" value="DNA REPAIR PROTEIN RECN"/>
    <property type="match status" value="1"/>
</dbReference>
<evidence type="ECO:0000259" key="11">
    <source>
        <dbReference type="Pfam" id="PF02463"/>
    </source>
</evidence>
<feature type="domain" description="RecF/RecN/SMC N-terminal" evidence="11">
    <location>
        <begin position="2"/>
        <end position="515"/>
    </location>
</feature>
<proteinExistence type="inferred from homology"/>
<reference evidence="12 13" key="1">
    <citation type="journal article" date="2010" name="Stand. Genomic Sci.">
        <title>Complete genome sequence of Desulfarculus baarsii type strain (2st14).</title>
        <authorList>
            <person name="Sun H."/>
            <person name="Spring S."/>
            <person name="Lapidus A."/>
            <person name="Davenport K."/>
            <person name="Del Rio T.G."/>
            <person name="Tice H."/>
            <person name="Nolan M."/>
            <person name="Copeland A."/>
            <person name="Cheng J.F."/>
            <person name="Lucas S."/>
            <person name="Tapia R."/>
            <person name="Goodwin L."/>
            <person name="Pitluck S."/>
            <person name="Ivanova N."/>
            <person name="Pagani I."/>
            <person name="Mavromatis K."/>
            <person name="Ovchinnikova G."/>
            <person name="Pati A."/>
            <person name="Chen A."/>
            <person name="Palaniappan K."/>
            <person name="Hauser L."/>
            <person name="Chang Y.J."/>
            <person name="Jeffries C.D."/>
            <person name="Detter J.C."/>
            <person name="Han C."/>
            <person name="Rohde M."/>
            <person name="Brambilla E."/>
            <person name="Goker M."/>
            <person name="Woyke T."/>
            <person name="Bristow J."/>
            <person name="Eisen J.A."/>
            <person name="Markowitz V."/>
            <person name="Hugenholtz P."/>
            <person name="Kyrpides N.C."/>
            <person name="Klenk H.P."/>
            <person name="Land M."/>
        </authorList>
    </citation>
    <scope>NUCLEOTIDE SEQUENCE [LARGE SCALE GENOMIC DNA]</scope>
    <source>
        <strain evidence="13">ATCC 33931 / DSM 2075 / LMG 7858 / VKM B-1802 / 2st14</strain>
    </source>
</reference>
<evidence type="ECO:0000256" key="3">
    <source>
        <dbReference type="ARBA" id="ARBA00021315"/>
    </source>
</evidence>
<dbReference type="GO" id="GO:0009432">
    <property type="term" value="P:SOS response"/>
    <property type="evidence" value="ECO:0007669"/>
    <property type="project" value="TreeGrafter"/>
</dbReference>
<dbReference type="GO" id="GO:0005524">
    <property type="term" value="F:ATP binding"/>
    <property type="evidence" value="ECO:0007669"/>
    <property type="project" value="UniProtKB-KW"/>
</dbReference>
<evidence type="ECO:0000256" key="2">
    <source>
        <dbReference type="ARBA" id="ARBA00009441"/>
    </source>
</evidence>
<evidence type="ECO:0000256" key="7">
    <source>
        <dbReference type="ARBA" id="ARBA00023204"/>
    </source>
</evidence>
<dbReference type="AlphaFoldDB" id="E1QLU0"/>
<dbReference type="eggNOG" id="COG0497">
    <property type="taxonomic scope" value="Bacteria"/>
</dbReference>
<dbReference type="GO" id="GO:0043590">
    <property type="term" value="C:bacterial nucleoid"/>
    <property type="evidence" value="ECO:0007669"/>
    <property type="project" value="TreeGrafter"/>
</dbReference>
<evidence type="ECO:0000256" key="1">
    <source>
        <dbReference type="ARBA" id="ARBA00003618"/>
    </source>
</evidence>
<keyword evidence="5 9" id="KW-0227">DNA damage</keyword>
<dbReference type="SUPFAM" id="SSF52540">
    <property type="entry name" value="P-loop containing nucleoside triphosphate hydrolases"/>
    <property type="match status" value="1"/>
</dbReference>
<evidence type="ECO:0000256" key="5">
    <source>
        <dbReference type="ARBA" id="ARBA00022763"/>
    </source>
</evidence>
<dbReference type="HOGENOM" id="CLU_018297_3_0_7"/>
<gene>
    <name evidence="12" type="ordered locus">Deba_3172</name>
</gene>
<evidence type="ECO:0000313" key="13">
    <source>
        <dbReference type="Proteomes" id="UP000009047"/>
    </source>
</evidence>
<comment type="similarity">
    <text evidence="2 9">Belongs to the RecN family.</text>
</comment>
<evidence type="ECO:0000313" key="12">
    <source>
        <dbReference type="EMBL" id="ADK86525.1"/>
    </source>
</evidence>
<dbReference type="InterPro" id="IPR003395">
    <property type="entry name" value="RecF/RecN/SMC_N"/>
</dbReference>
<evidence type="ECO:0000256" key="8">
    <source>
        <dbReference type="ARBA" id="ARBA00033408"/>
    </source>
</evidence>
<evidence type="ECO:0000256" key="4">
    <source>
        <dbReference type="ARBA" id="ARBA00022741"/>
    </source>
</evidence>
<keyword evidence="10" id="KW-0175">Coiled coil</keyword>
<dbReference type="OrthoDB" id="9806954at2"/>
<keyword evidence="4" id="KW-0547">Nucleotide-binding</keyword>
<dbReference type="InterPro" id="IPR027417">
    <property type="entry name" value="P-loop_NTPase"/>
</dbReference>
<dbReference type="CDD" id="cd03241">
    <property type="entry name" value="ABC_RecN"/>
    <property type="match status" value="2"/>
</dbReference>
<keyword evidence="13" id="KW-1185">Reference proteome</keyword>
<evidence type="ECO:0000256" key="10">
    <source>
        <dbReference type="SAM" id="Coils"/>
    </source>
</evidence>
<protein>
    <recommendedName>
        <fullName evidence="3 9">DNA repair protein RecN</fullName>
    </recommendedName>
    <alternativeName>
        <fullName evidence="8 9">Recombination protein N</fullName>
    </alternativeName>
</protein>
<dbReference type="STRING" id="644282.Deba_3172"/>
<dbReference type="RefSeq" id="WP_013259961.1">
    <property type="nucleotide sequence ID" value="NC_014365.1"/>
</dbReference>
<organism evidence="12 13">
    <name type="scientific">Desulfarculus baarsii (strain ATCC 33931 / DSM 2075 / LMG 7858 / VKM B-1802 / 2st14)</name>
    <dbReference type="NCBI Taxonomy" id="644282"/>
    <lineage>
        <taxon>Bacteria</taxon>
        <taxon>Pseudomonadati</taxon>
        <taxon>Thermodesulfobacteriota</taxon>
        <taxon>Desulfarculia</taxon>
        <taxon>Desulfarculales</taxon>
        <taxon>Desulfarculaceae</taxon>
        <taxon>Desulfarculus</taxon>
    </lineage>
</organism>
<dbReference type="Proteomes" id="UP000009047">
    <property type="component" value="Chromosome"/>
</dbReference>
<keyword evidence="7 9" id="KW-0234">DNA repair</keyword>
<dbReference type="PIRSF" id="PIRSF003128">
    <property type="entry name" value="RecN"/>
    <property type="match status" value="1"/>
</dbReference>
<comment type="function">
    <text evidence="1 9">May be involved in recombinational repair of damaged DNA.</text>
</comment>
<dbReference type="InterPro" id="IPR004604">
    <property type="entry name" value="DNA_recomb/repair_RecN"/>
</dbReference>
<dbReference type="NCBIfam" id="TIGR00634">
    <property type="entry name" value="recN"/>
    <property type="match status" value="1"/>
</dbReference>
<name>E1QLU0_DESB2</name>
<keyword evidence="6" id="KW-0067">ATP-binding</keyword>
<feature type="coiled-coil region" evidence="10">
    <location>
        <begin position="325"/>
        <end position="380"/>
    </location>
</feature>
<dbReference type="EMBL" id="CP002085">
    <property type="protein sequence ID" value="ADK86525.1"/>
    <property type="molecule type" value="Genomic_DNA"/>
</dbReference>
<dbReference type="GO" id="GO:0006310">
    <property type="term" value="P:DNA recombination"/>
    <property type="evidence" value="ECO:0007669"/>
    <property type="project" value="InterPro"/>
</dbReference>
<dbReference type="Gene3D" id="3.40.50.300">
    <property type="entry name" value="P-loop containing nucleotide triphosphate hydrolases"/>
    <property type="match status" value="2"/>
</dbReference>